<sequence length="295" mass="34034">MASTDRTKCLVGGPYPEEILLEAYNLEWESIELRRQRLLKTWQQIQLTGEMEEDERQYRRQLRRIKRHEQQQQERKTREQAKRLAADTLRRQQEEIVANKRREVEKQKQQDEKEAVEKKKKKTVKTKAAVKEKTRPKQVDKMNKVQERKTALLKRIAPTNVKPQVQVEAAQSEEYPPELDGYDSPPPELPADDLMNMLSLDKASDSELDDEPSMAQPNADTAKVSADTAKDKRAKKGEKMTIKQRLANAEMLARLNKMQDVSTPKVLAKKAKKTQKKDAMSTLAAKLAAVGEFRD</sequence>
<reference evidence="4 5" key="1">
    <citation type="submission" date="2018-07" db="EMBL/GenBank/DDBJ databases">
        <title>Genome sequencing of oomycete isolates from Chile give support for New Zealand origin for Phytophthora kernoviae and make available the first Nothophytophthora sp. genome.</title>
        <authorList>
            <person name="Studholme D.J."/>
            <person name="Sanfuentes E."/>
            <person name="Panda P."/>
            <person name="Hill R."/>
            <person name="Sambles C."/>
            <person name="Grant M."/>
            <person name="Williams N.M."/>
            <person name="Mcdougal R.L."/>
        </authorList>
    </citation>
    <scope>NUCLEOTIDE SEQUENCE [LARGE SCALE GENOMIC DNA]</scope>
    <source>
        <strain evidence="3">Chile6</strain>
        <strain evidence="2">Chile7</strain>
    </source>
</reference>
<dbReference type="Proteomes" id="UP000284657">
    <property type="component" value="Unassembled WGS sequence"/>
</dbReference>
<accession>A0A3F2RY74</accession>
<dbReference type="Proteomes" id="UP000277300">
    <property type="component" value="Unassembled WGS sequence"/>
</dbReference>
<feature type="compositionally biased region" description="Basic and acidic residues" evidence="1">
    <location>
        <begin position="100"/>
        <end position="117"/>
    </location>
</feature>
<evidence type="ECO:0000313" key="5">
    <source>
        <dbReference type="Proteomes" id="UP000284657"/>
    </source>
</evidence>
<name>A0A3F2RY74_9STRA</name>
<dbReference type="EMBL" id="MBAD02000759">
    <property type="protein sequence ID" value="RLN63172.1"/>
    <property type="molecule type" value="Genomic_DNA"/>
</dbReference>
<evidence type="ECO:0000313" key="3">
    <source>
        <dbReference type="EMBL" id="RLN66508.1"/>
    </source>
</evidence>
<feature type="region of interest" description="Disordered" evidence="1">
    <location>
        <begin position="163"/>
        <end position="239"/>
    </location>
</feature>
<dbReference type="EMBL" id="MBDO02000035">
    <property type="protein sequence ID" value="RLN66508.1"/>
    <property type="molecule type" value="Genomic_DNA"/>
</dbReference>
<dbReference type="AlphaFoldDB" id="A0A3F2RY74"/>
<comment type="caution">
    <text evidence="3">The sequence shown here is derived from an EMBL/GenBank/DDBJ whole genome shotgun (WGS) entry which is preliminary data.</text>
</comment>
<dbReference type="OrthoDB" id="125326at2759"/>
<evidence type="ECO:0000313" key="2">
    <source>
        <dbReference type="EMBL" id="RLN63172.1"/>
    </source>
</evidence>
<organism evidence="3 4">
    <name type="scientific">Phytophthora kernoviae</name>
    <dbReference type="NCBI Taxonomy" id="325452"/>
    <lineage>
        <taxon>Eukaryota</taxon>
        <taxon>Sar</taxon>
        <taxon>Stramenopiles</taxon>
        <taxon>Oomycota</taxon>
        <taxon>Peronosporomycetes</taxon>
        <taxon>Peronosporales</taxon>
        <taxon>Peronosporaceae</taxon>
        <taxon>Phytophthora</taxon>
    </lineage>
</organism>
<protein>
    <submittedName>
        <fullName evidence="3">Uncharacterized protein</fullName>
    </submittedName>
</protein>
<proteinExistence type="predicted"/>
<evidence type="ECO:0000256" key="1">
    <source>
        <dbReference type="SAM" id="MobiDB-lite"/>
    </source>
</evidence>
<feature type="region of interest" description="Disordered" evidence="1">
    <location>
        <begin position="100"/>
        <end position="144"/>
    </location>
</feature>
<evidence type="ECO:0000313" key="4">
    <source>
        <dbReference type="Proteomes" id="UP000277300"/>
    </source>
</evidence>
<gene>
    <name evidence="2" type="ORF">BBJ29_006351</name>
    <name evidence="3" type="ORF">BBP00_00002172</name>
</gene>
<feature type="compositionally biased region" description="Basic and acidic residues" evidence="1">
    <location>
        <begin position="129"/>
        <end position="144"/>
    </location>
</feature>